<gene>
    <name evidence="6" type="ORF">CPAV1605_1190</name>
</gene>
<dbReference type="PANTHER" id="PTHR12341">
    <property type="entry name" value="5'-&gt;3' EXORIBONUCLEASE"/>
    <property type="match status" value="1"/>
</dbReference>
<feature type="domain" description="Xrn1 N-terminal" evidence="4">
    <location>
        <begin position="1"/>
        <end position="219"/>
    </location>
</feature>
<dbReference type="AlphaFoldDB" id="A0A5E8CKZ5"/>
<keyword evidence="3 6" id="KW-0269">Exonuclease</keyword>
<evidence type="ECO:0000256" key="1">
    <source>
        <dbReference type="ARBA" id="ARBA00022722"/>
    </source>
</evidence>
<dbReference type="GO" id="GO:0004534">
    <property type="term" value="F:5'-3' RNA exonuclease activity"/>
    <property type="evidence" value="ECO:0007669"/>
    <property type="project" value="TreeGrafter"/>
</dbReference>
<dbReference type="Gene3D" id="3.40.50.12390">
    <property type="match status" value="1"/>
</dbReference>
<reference evidence="6" key="1">
    <citation type="submission" date="2019-09" db="EMBL/GenBank/DDBJ databases">
        <authorList>
            <person name="Needham M D."/>
        </authorList>
    </citation>
    <scope>NUCLEOTIDE SEQUENCE</scope>
</reference>
<feature type="domain" description="Xrn1 helical" evidence="5">
    <location>
        <begin position="258"/>
        <end position="597"/>
    </location>
</feature>
<evidence type="ECO:0000256" key="3">
    <source>
        <dbReference type="ARBA" id="ARBA00022839"/>
    </source>
</evidence>
<dbReference type="GO" id="GO:0005634">
    <property type="term" value="C:nucleus"/>
    <property type="evidence" value="ECO:0007669"/>
    <property type="project" value="TreeGrafter"/>
</dbReference>
<evidence type="ECO:0000259" key="4">
    <source>
        <dbReference type="Pfam" id="PF03159"/>
    </source>
</evidence>
<dbReference type="Pfam" id="PF17846">
    <property type="entry name" value="XRN_M"/>
    <property type="match status" value="1"/>
</dbReference>
<keyword evidence="1" id="KW-0540">Nuclease</keyword>
<evidence type="ECO:0000259" key="5">
    <source>
        <dbReference type="Pfam" id="PF17846"/>
    </source>
</evidence>
<dbReference type="InterPro" id="IPR027073">
    <property type="entry name" value="5_3_exoribonuclease"/>
</dbReference>
<accession>A0A5E8CKZ5</accession>
<protein>
    <submittedName>
        <fullName evidence="6">XRN 5'-3' exonuclease N-terminus</fullName>
    </submittedName>
</protein>
<proteinExistence type="predicted"/>
<evidence type="ECO:0000256" key="2">
    <source>
        <dbReference type="ARBA" id="ARBA00022801"/>
    </source>
</evidence>
<keyword evidence="2" id="KW-0378">Hydrolase</keyword>
<dbReference type="EMBL" id="CABVLZ010000004">
    <property type="protein sequence ID" value="VVU95439.1"/>
    <property type="molecule type" value="Genomic_DNA"/>
</dbReference>
<evidence type="ECO:0000313" key="6">
    <source>
        <dbReference type="EMBL" id="VVU95439.1"/>
    </source>
</evidence>
<dbReference type="GO" id="GO:0003723">
    <property type="term" value="F:RNA binding"/>
    <property type="evidence" value="ECO:0007669"/>
    <property type="project" value="TreeGrafter"/>
</dbReference>
<organism evidence="6">
    <name type="scientific">seawater metagenome</name>
    <dbReference type="NCBI Taxonomy" id="1561972"/>
    <lineage>
        <taxon>unclassified sequences</taxon>
        <taxon>metagenomes</taxon>
        <taxon>ecological metagenomes</taxon>
    </lineage>
</organism>
<sequence length="702" mass="84251">MGIERFFASIYKNYDIVFDMNYPYKRIPATHIYFDFNSIVHIISKKVINKGNTQNLNKRIIDSVLEYILNFLSKNLLPLQVKYILLALDGVPSMAKMIEQQHRRYMGELISIMLDSIGDKDNISWSKNNISPGTQFMHSLSQELKSPEFKLRIKKICSQSTKIVVSDIYEFNEGEKKIVDKIQKTNFNNDDKILIFSPDADMILLALLLPMELNINIYRHNQQKSDIYDFYNLININLLSKTIYEKIKQNLKTFKRDINIKNILQDLVFIFTIFGDDFLPKIDTFDVRKDIDIILEIYSLTLGVMSQNYLLKFNGQKYEIVSNFLKRLLYFMKTIEKKVKIINKKMAKYHNYSSFVQKSFIRNVHQFEIDVKKIKKHELIKKILTPDSNDDKYSFFIENLMFRIDKISLYSFLKELKLPAILKYKQFFIYFIPLEELIDYLIDYTLKFKKFPIQITTKFNNKSNEKLLKYSKNSSSKYHQNKMKNLNKIEKKKYILLNTLDHYHEKFNKDSFIEKSAKAVDNYFEGIQWILNYYYNDETKELTWIYKYDYSPSIADLYKFINEKDVDFRFKKIDNMKNYFTVLEQLIFITPFSAQHIRKNSKDLEKYFYLFKGLLNKDQMKKISRFITSHTMENHFFDLNILSNKILNDKSNKEINCHDIIFLNKCNLNKLSYLKFESLDFVKEFRKYFSLEDQLNIYPMIY</sequence>
<dbReference type="InterPro" id="IPR004859">
    <property type="entry name" value="Xrn1_N"/>
</dbReference>
<name>A0A5E8CKZ5_9ZZZZ</name>
<dbReference type="GO" id="GO:0016075">
    <property type="term" value="P:rRNA catabolic process"/>
    <property type="evidence" value="ECO:0007669"/>
    <property type="project" value="TreeGrafter"/>
</dbReference>
<dbReference type="InterPro" id="IPR041412">
    <property type="entry name" value="Xrn1_helical"/>
</dbReference>
<dbReference type="GO" id="GO:0000956">
    <property type="term" value="P:nuclear-transcribed mRNA catabolic process"/>
    <property type="evidence" value="ECO:0007669"/>
    <property type="project" value="TreeGrafter"/>
</dbReference>
<dbReference type="Pfam" id="PF03159">
    <property type="entry name" value="XRN_N"/>
    <property type="match status" value="1"/>
</dbReference>
<dbReference type="PANTHER" id="PTHR12341:SF70">
    <property type="entry name" value="XRN1 N-TERMINAL DOMAIN-CONTAINING PROTEIN"/>
    <property type="match status" value="1"/>
</dbReference>